<dbReference type="SUPFAM" id="SSF102114">
    <property type="entry name" value="Radical SAM enzymes"/>
    <property type="match status" value="1"/>
</dbReference>
<dbReference type="GO" id="GO:0005829">
    <property type="term" value="C:cytosol"/>
    <property type="evidence" value="ECO:0007669"/>
    <property type="project" value="TreeGrafter"/>
</dbReference>
<dbReference type="InterPro" id="IPR006638">
    <property type="entry name" value="Elp3/MiaA/NifB-like_rSAM"/>
</dbReference>
<keyword evidence="8" id="KW-0689">Ribosomal protein</keyword>
<evidence type="ECO:0000256" key="4">
    <source>
        <dbReference type="ARBA" id="ARBA00022723"/>
    </source>
</evidence>
<comment type="cofactor">
    <cofactor evidence="1">
        <name>[4Fe-4S] cluster</name>
        <dbReference type="ChEBI" id="CHEBI:49883"/>
    </cofactor>
</comment>
<dbReference type="AlphaFoldDB" id="A0A3D2SKL6"/>
<gene>
    <name evidence="8" type="primary">rimO</name>
    <name evidence="8" type="ORF">DHW29_04860</name>
</gene>
<dbReference type="PROSITE" id="PS51918">
    <property type="entry name" value="RADICAL_SAM"/>
    <property type="match status" value="1"/>
</dbReference>
<dbReference type="InterPro" id="IPR005840">
    <property type="entry name" value="Ribosomal_uS12_MeSTrfase_RimO"/>
</dbReference>
<evidence type="ECO:0000259" key="7">
    <source>
        <dbReference type="PROSITE" id="PS51918"/>
    </source>
</evidence>
<dbReference type="SFLD" id="SFLDG01082">
    <property type="entry name" value="B12-binding_domain_containing"/>
    <property type="match status" value="1"/>
</dbReference>
<keyword evidence="2" id="KW-0004">4Fe-4S</keyword>
<evidence type="ECO:0000256" key="3">
    <source>
        <dbReference type="ARBA" id="ARBA00022691"/>
    </source>
</evidence>
<dbReference type="PROSITE" id="PS01278">
    <property type="entry name" value="MTTASE_RADICAL"/>
    <property type="match status" value="1"/>
</dbReference>
<feature type="domain" description="Radical SAM core" evidence="7">
    <location>
        <begin position="1"/>
        <end position="165"/>
    </location>
</feature>
<name>A0A3D2SKL6_9GAMM</name>
<accession>A0A3D2SKL6</accession>
<comment type="caution">
    <text evidence="8">The sequence shown here is derived from an EMBL/GenBank/DDBJ whole genome shotgun (WGS) entry which is preliminary data.</text>
</comment>
<protein>
    <submittedName>
        <fullName evidence="8">30S ribosomal protein S12 methylthiotransferase RimO</fullName>
    </submittedName>
</protein>
<dbReference type="PANTHER" id="PTHR43837">
    <property type="entry name" value="RIBOSOMAL PROTEIN S12 METHYLTHIOTRANSFERASE RIMO"/>
    <property type="match status" value="1"/>
</dbReference>
<keyword evidence="5" id="KW-0408">Iron</keyword>
<feature type="non-terminal residue" evidence="8">
    <location>
        <position position="165"/>
    </location>
</feature>
<keyword evidence="3" id="KW-0949">S-adenosyl-L-methionine</keyword>
<dbReference type="InterPro" id="IPR058240">
    <property type="entry name" value="rSAM_sf"/>
</dbReference>
<evidence type="ECO:0000256" key="5">
    <source>
        <dbReference type="ARBA" id="ARBA00023004"/>
    </source>
</evidence>
<keyword evidence="8" id="KW-0687">Ribonucleoprotein</keyword>
<sequence>TPKHYAYLKISEGCNHRCTFCIIPSMRGDLVSRPVGSVLEEAAALKRAGVKEVLVISQDTSAYGVDTKYKLDFWNGQPVKTKFYDMCEALGQLGIWVRLHYVYPYPHVDAVIDLMAQGKILPYLDIPFQHASPRVLKLMKRPAHSENTLERLKTWREKCPDLVIR</sequence>
<keyword evidence="4" id="KW-0479">Metal-binding</keyword>
<evidence type="ECO:0000256" key="6">
    <source>
        <dbReference type="ARBA" id="ARBA00023014"/>
    </source>
</evidence>
<evidence type="ECO:0000256" key="1">
    <source>
        <dbReference type="ARBA" id="ARBA00001966"/>
    </source>
</evidence>
<dbReference type="InterPro" id="IPR020612">
    <property type="entry name" value="Methylthiotransferase_CS"/>
</dbReference>
<dbReference type="GO" id="GO:0005840">
    <property type="term" value="C:ribosome"/>
    <property type="evidence" value="ECO:0007669"/>
    <property type="project" value="UniProtKB-KW"/>
</dbReference>
<keyword evidence="8" id="KW-0808">Transferase</keyword>
<dbReference type="GO" id="GO:0046872">
    <property type="term" value="F:metal ion binding"/>
    <property type="evidence" value="ECO:0007669"/>
    <property type="project" value="UniProtKB-KW"/>
</dbReference>
<evidence type="ECO:0000313" key="8">
    <source>
        <dbReference type="EMBL" id="HCK29573.1"/>
    </source>
</evidence>
<proteinExistence type="predicted"/>
<dbReference type="EMBL" id="DPVE01000092">
    <property type="protein sequence ID" value="HCK29573.1"/>
    <property type="molecule type" value="Genomic_DNA"/>
</dbReference>
<dbReference type="GO" id="GO:0051539">
    <property type="term" value="F:4 iron, 4 sulfur cluster binding"/>
    <property type="evidence" value="ECO:0007669"/>
    <property type="project" value="UniProtKB-KW"/>
</dbReference>
<dbReference type="SMART" id="SM00729">
    <property type="entry name" value="Elp3"/>
    <property type="match status" value="1"/>
</dbReference>
<evidence type="ECO:0000256" key="2">
    <source>
        <dbReference type="ARBA" id="ARBA00022485"/>
    </source>
</evidence>
<keyword evidence="6" id="KW-0411">Iron-sulfur</keyword>
<reference evidence="8 9" key="1">
    <citation type="journal article" date="2018" name="Nat. Biotechnol.">
        <title>A standardized bacterial taxonomy based on genome phylogeny substantially revises the tree of life.</title>
        <authorList>
            <person name="Parks D.H."/>
            <person name="Chuvochina M."/>
            <person name="Waite D.W."/>
            <person name="Rinke C."/>
            <person name="Skarshewski A."/>
            <person name="Chaumeil P.A."/>
            <person name="Hugenholtz P."/>
        </authorList>
    </citation>
    <scope>NUCLEOTIDE SEQUENCE [LARGE SCALE GENOMIC DNA]</scope>
    <source>
        <strain evidence="8">UBA9669</strain>
    </source>
</reference>
<organism evidence="8 9">
    <name type="scientific">Acinetobacter ursingii</name>
    <dbReference type="NCBI Taxonomy" id="108980"/>
    <lineage>
        <taxon>Bacteria</taxon>
        <taxon>Pseudomonadati</taxon>
        <taxon>Pseudomonadota</taxon>
        <taxon>Gammaproteobacteria</taxon>
        <taxon>Moraxellales</taxon>
        <taxon>Moraxellaceae</taxon>
        <taxon>Acinetobacter</taxon>
    </lineage>
</organism>
<dbReference type="Proteomes" id="UP000263596">
    <property type="component" value="Unassembled WGS sequence"/>
</dbReference>
<evidence type="ECO:0000313" key="9">
    <source>
        <dbReference type="Proteomes" id="UP000263596"/>
    </source>
</evidence>
<dbReference type="InterPro" id="IPR023404">
    <property type="entry name" value="rSAM_horseshoe"/>
</dbReference>
<dbReference type="InterPro" id="IPR007197">
    <property type="entry name" value="rSAM"/>
</dbReference>
<dbReference type="SFLD" id="SFLDS00029">
    <property type="entry name" value="Radical_SAM"/>
    <property type="match status" value="1"/>
</dbReference>
<dbReference type="GO" id="GO:0035599">
    <property type="term" value="F:aspartic acid methylthiotransferase activity"/>
    <property type="evidence" value="ECO:0007669"/>
    <property type="project" value="TreeGrafter"/>
</dbReference>
<feature type="non-terminal residue" evidence="8">
    <location>
        <position position="1"/>
    </location>
</feature>
<dbReference type="PANTHER" id="PTHR43837:SF1">
    <property type="entry name" value="RIBOSOMAL PROTEIN US12 METHYLTHIOTRANSFERASE RIMO"/>
    <property type="match status" value="1"/>
</dbReference>
<dbReference type="Gene3D" id="3.80.30.20">
    <property type="entry name" value="tm_1862 like domain"/>
    <property type="match status" value="1"/>
</dbReference>
<dbReference type="Pfam" id="PF04055">
    <property type="entry name" value="Radical_SAM"/>
    <property type="match status" value="1"/>
</dbReference>